<evidence type="ECO:0000313" key="12">
    <source>
        <dbReference type="EMBL" id="QSQ13537.1"/>
    </source>
</evidence>
<reference evidence="12 13" key="1">
    <citation type="submission" date="2021-02" db="EMBL/GenBank/DDBJ databases">
        <title>De Novo genome assembly of isolated myxobacteria.</title>
        <authorList>
            <person name="Stevens D.C."/>
        </authorList>
    </citation>
    <scope>NUCLEOTIDE SEQUENCE [LARGE SCALE GENOMIC DNA]</scope>
    <source>
        <strain evidence="12 13">SCHIC003</strain>
    </source>
</reference>
<comment type="similarity">
    <text evidence="3 7 9">Belongs to the elongation factor P family.</text>
</comment>
<accession>A0ABX7N7A2</accession>
<gene>
    <name evidence="7 12" type="primary">efp</name>
    <name evidence="12" type="ORF">JY572_35225</name>
</gene>
<evidence type="ECO:0000256" key="5">
    <source>
        <dbReference type="ARBA" id="ARBA00022768"/>
    </source>
</evidence>
<dbReference type="InterPro" id="IPR011768">
    <property type="entry name" value="Transl_elongation_fac_P"/>
</dbReference>
<dbReference type="PANTHER" id="PTHR30053:SF12">
    <property type="entry name" value="ELONGATION FACTOR P (EF-P) FAMILY PROTEIN"/>
    <property type="match status" value="1"/>
</dbReference>
<evidence type="ECO:0000256" key="4">
    <source>
        <dbReference type="ARBA" id="ARBA00022490"/>
    </source>
</evidence>
<dbReference type="InterPro" id="IPR020599">
    <property type="entry name" value="Transl_elong_fac_P/YeiP"/>
</dbReference>
<keyword evidence="13" id="KW-1185">Reference proteome</keyword>
<comment type="subcellular location">
    <subcellularLocation>
        <location evidence="1 7">Cytoplasm</location>
    </subcellularLocation>
</comment>
<keyword evidence="6 7" id="KW-0648">Protein biosynthesis</keyword>
<dbReference type="Gene3D" id="2.30.30.30">
    <property type="match status" value="1"/>
</dbReference>
<feature type="domain" description="Elongation factor P C-terminal" evidence="10">
    <location>
        <begin position="132"/>
        <end position="188"/>
    </location>
</feature>
<dbReference type="SUPFAM" id="SSF50249">
    <property type="entry name" value="Nucleic acid-binding proteins"/>
    <property type="match status" value="2"/>
</dbReference>
<dbReference type="PANTHER" id="PTHR30053">
    <property type="entry name" value="ELONGATION FACTOR P"/>
    <property type="match status" value="1"/>
</dbReference>
<organism evidence="12 13">
    <name type="scientific">Myxococcus landrumensis</name>
    <dbReference type="NCBI Taxonomy" id="2813577"/>
    <lineage>
        <taxon>Bacteria</taxon>
        <taxon>Pseudomonadati</taxon>
        <taxon>Myxococcota</taxon>
        <taxon>Myxococcia</taxon>
        <taxon>Myxococcales</taxon>
        <taxon>Cystobacterineae</taxon>
        <taxon>Myxococcaceae</taxon>
        <taxon>Myxococcus</taxon>
    </lineage>
</organism>
<dbReference type="PROSITE" id="PS01275">
    <property type="entry name" value="EFP"/>
    <property type="match status" value="1"/>
</dbReference>
<dbReference type="SMART" id="SM00841">
    <property type="entry name" value="Elong-fact-P_C"/>
    <property type="match status" value="1"/>
</dbReference>
<dbReference type="GO" id="GO:0003746">
    <property type="term" value="F:translation elongation factor activity"/>
    <property type="evidence" value="ECO:0007669"/>
    <property type="project" value="UniProtKB-KW"/>
</dbReference>
<evidence type="ECO:0000256" key="6">
    <source>
        <dbReference type="ARBA" id="ARBA00022917"/>
    </source>
</evidence>
<evidence type="ECO:0000256" key="8">
    <source>
        <dbReference type="NCBIfam" id="TIGR00038"/>
    </source>
</evidence>
<feature type="domain" description="Translation elongation factor P/YeiP central" evidence="11">
    <location>
        <begin position="70"/>
        <end position="124"/>
    </location>
</feature>
<evidence type="ECO:0000256" key="1">
    <source>
        <dbReference type="ARBA" id="ARBA00004496"/>
    </source>
</evidence>
<dbReference type="NCBIfam" id="NF001810">
    <property type="entry name" value="PRK00529.1"/>
    <property type="match status" value="1"/>
</dbReference>
<dbReference type="InterPro" id="IPR008991">
    <property type="entry name" value="Translation_prot_SH3-like_sf"/>
</dbReference>
<dbReference type="InterPro" id="IPR014722">
    <property type="entry name" value="Rib_uL2_dom2"/>
</dbReference>
<dbReference type="InterPro" id="IPR015365">
    <property type="entry name" value="Elong-fact-P_C"/>
</dbReference>
<evidence type="ECO:0000313" key="13">
    <source>
        <dbReference type="Proteomes" id="UP000663090"/>
    </source>
</evidence>
<dbReference type="Gene3D" id="2.40.50.140">
    <property type="entry name" value="Nucleic acid-binding proteins"/>
    <property type="match status" value="2"/>
</dbReference>
<dbReference type="InterPro" id="IPR012340">
    <property type="entry name" value="NA-bd_OB-fold"/>
</dbReference>
<dbReference type="CDD" id="cd05794">
    <property type="entry name" value="S1_EF-P_repeat_2"/>
    <property type="match status" value="1"/>
</dbReference>
<dbReference type="CDD" id="cd04470">
    <property type="entry name" value="S1_EF-P_repeat_1"/>
    <property type="match status" value="1"/>
</dbReference>
<dbReference type="InterPro" id="IPR013185">
    <property type="entry name" value="Transl_elong_KOW-like"/>
</dbReference>
<dbReference type="InterPro" id="IPR001059">
    <property type="entry name" value="Transl_elong_P/YeiP_cen"/>
</dbReference>
<comment type="pathway">
    <text evidence="2 7">Protein biosynthesis; polypeptide chain elongation.</text>
</comment>
<evidence type="ECO:0000256" key="7">
    <source>
        <dbReference type="HAMAP-Rule" id="MF_00141"/>
    </source>
</evidence>
<dbReference type="EMBL" id="CP071091">
    <property type="protein sequence ID" value="QSQ13537.1"/>
    <property type="molecule type" value="Genomic_DNA"/>
</dbReference>
<comment type="function">
    <text evidence="7">Involved in peptide bond synthesis. Stimulates efficient translation and peptide-bond synthesis on native or reconstituted 70S ribosomes in vitro. Probably functions indirectly by altering the affinity of the ribosome for aminoacyl-tRNA, thus increasing their reactivity as acceptors for peptidyl transferase.</text>
</comment>
<keyword evidence="4 7" id="KW-0963">Cytoplasm</keyword>
<protein>
    <recommendedName>
        <fullName evidence="7 8">Elongation factor P</fullName>
        <shortName evidence="7">EF-P</shortName>
    </recommendedName>
</protein>
<dbReference type="InterPro" id="IPR013852">
    <property type="entry name" value="Transl_elong_P/YeiP_CS"/>
</dbReference>
<dbReference type="HAMAP" id="MF_00141">
    <property type="entry name" value="EF_P"/>
    <property type="match status" value="1"/>
</dbReference>
<sequence>MAGVIDTSEFHNGMKIEIDGEPFVIVEFQHVKPGKGSSFTRTKIRSLISGRVLTPTMKSGDKVGKPDIEEKGMQYLYVQGDDYYFMDTRDFEQTFLSEKVLGDAKNFLKENINVDIMFYNGKAIGVSLPNSVDLKVTKCDPGVRGDTVSGALKPAILETGFQVNVPLFINEGDVLKIDTRDGGKYLTRVAVSG</sequence>
<proteinExistence type="inferred from homology"/>
<dbReference type="Proteomes" id="UP000663090">
    <property type="component" value="Chromosome"/>
</dbReference>
<evidence type="ECO:0000259" key="11">
    <source>
        <dbReference type="SMART" id="SM01185"/>
    </source>
</evidence>
<dbReference type="Pfam" id="PF08207">
    <property type="entry name" value="EFP_N"/>
    <property type="match status" value="1"/>
</dbReference>
<name>A0ABX7N7A2_9BACT</name>
<dbReference type="SUPFAM" id="SSF50104">
    <property type="entry name" value="Translation proteins SH3-like domain"/>
    <property type="match status" value="1"/>
</dbReference>
<dbReference type="NCBIfam" id="TIGR00038">
    <property type="entry name" value="efp"/>
    <property type="match status" value="1"/>
</dbReference>
<dbReference type="SMART" id="SM01185">
    <property type="entry name" value="EFP"/>
    <property type="match status" value="1"/>
</dbReference>
<evidence type="ECO:0000259" key="10">
    <source>
        <dbReference type="SMART" id="SM00841"/>
    </source>
</evidence>
<dbReference type="Pfam" id="PF09285">
    <property type="entry name" value="Elong-fact-P_C"/>
    <property type="match status" value="1"/>
</dbReference>
<dbReference type="Pfam" id="PF01132">
    <property type="entry name" value="EFP"/>
    <property type="match status" value="1"/>
</dbReference>
<keyword evidence="5 7" id="KW-0251">Elongation factor</keyword>
<evidence type="ECO:0000256" key="3">
    <source>
        <dbReference type="ARBA" id="ARBA00009479"/>
    </source>
</evidence>
<evidence type="ECO:0000256" key="9">
    <source>
        <dbReference type="RuleBase" id="RU004389"/>
    </source>
</evidence>
<evidence type="ECO:0000256" key="2">
    <source>
        <dbReference type="ARBA" id="ARBA00004815"/>
    </source>
</evidence>
<dbReference type="PIRSF" id="PIRSF005901">
    <property type="entry name" value="EF-P"/>
    <property type="match status" value="1"/>
</dbReference>
<dbReference type="RefSeq" id="WP_206715326.1">
    <property type="nucleotide sequence ID" value="NZ_CP071091.1"/>
</dbReference>